<evidence type="ECO:0000313" key="2">
    <source>
        <dbReference type="Proteomes" id="UP000835206"/>
    </source>
</evidence>
<dbReference type="Proteomes" id="UP000835206">
    <property type="component" value="Chromosome 17"/>
</dbReference>
<evidence type="ECO:0000259" key="1">
    <source>
        <dbReference type="Pfam" id="PF26644"/>
    </source>
</evidence>
<feature type="domain" description="CCC" evidence="1">
    <location>
        <begin position="75"/>
        <end position="125"/>
    </location>
</feature>
<reference evidence="3" key="1">
    <citation type="submission" date="2025-08" db="UniProtKB">
        <authorList>
            <consortium name="RefSeq"/>
        </authorList>
    </citation>
    <scope>IDENTIFICATION</scope>
</reference>
<gene>
    <name evidence="3" type="primary">LOC100645815</name>
</gene>
<organism evidence="2 3">
    <name type="scientific">Bombus terrestris</name>
    <name type="common">Buff-tailed bumblebee</name>
    <name type="synonym">Apis terrestris</name>
    <dbReference type="NCBI Taxonomy" id="30195"/>
    <lineage>
        <taxon>Eukaryota</taxon>
        <taxon>Metazoa</taxon>
        <taxon>Ecdysozoa</taxon>
        <taxon>Arthropoda</taxon>
        <taxon>Hexapoda</taxon>
        <taxon>Insecta</taxon>
        <taxon>Pterygota</taxon>
        <taxon>Neoptera</taxon>
        <taxon>Endopterygota</taxon>
        <taxon>Hymenoptera</taxon>
        <taxon>Apocrita</taxon>
        <taxon>Aculeata</taxon>
        <taxon>Apoidea</taxon>
        <taxon>Anthophila</taxon>
        <taxon>Apidae</taxon>
        <taxon>Bombus</taxon>
        <taxon>Bombus</taxon>
    </lineage>
</organism>
<dbReference type="AlphaFoldDB" id="A0A9B7I1C6"/>
<accession>A0A9B7I1C6</accession>
<evidence type="ECO:0000313" key="3">
    <source>
        <dbReference type="RefSeq" id="XP_020723112.1"/>
    </source>
</evidence>
<dbReference type="GeneID" id="100645815"/>
<sequence>MCVTLEINEYLKGSFILYRTGRIVTRGTRFGTGQKAQRQRRKFIQTRAALPDLKVLEMAILGYLLSIPEAAPTCYDLPCTLEVFPFVKHTCRMGPEECEVQAGDCAEYARLRECCCHSYLASVWKYLANDAVSPTNTHFIKFLAILTVLRWLL</sequence>
<keyword evidence="2" id="KW-1185">Reference proteome</keyword>
<protein>
    <submittedName>
        <fullName evidence="3">Uncharacterized protein LOC100645815 isoform X3</fullName>
    </submittedName>
</protein>
<dbReference type="Pfam" id="PF26644">
    <property type="entry name" value="CCC"/>
    <property type="match status" value="1"/>
</dbReference>
<dbReference type="RefSeq" id="XP_020723112.1">
    <property type="nucleotide sequence ID" value="XM_020867453.2"/>
</dbReference>
<proteinExistence type="predicted"/>
<dbReference type="InterPro" id="IPR058250">
    <property type="entry name" value="CCC"/>
</dbReference>
<name>A0A9B7I1C6_BOMTE</name>